<reference evidence="7 8" key="2">
    <citation type="submission" date="2018-11" db="EMBL/GenBank/DDBJ databases">
        <authorList>
            <consortium name="Pathogen Informatics"/>
        </authorList>
    </citation>
    <scope>NUCLEOTIDE SEQUENCE [LARGE SCALE GENOMIC DNA]</scope>
</reference>
<evidence type="ECO:0000313" key="8">
    <source>
        <dbReference type="Proteomes" id="UP000271098"/>
    </source>
</evidence>
<accession>A0A183CU81</accession>
<dbReference type="SUPFAM" id="SSF56801">
    <property type="entry name" value="Acetyl-CoA synthetase-like"/>
    <property type="match status" value="2"/>
</dbReference>
<dbReference type="InterPro" id="IPR001031">
    <property type="entry name" value="Thioesterase"/>
</dbReference>
<proteinExistence type="predicted"/>
<dbReference type="Gene3D" id="3.30.300.30">
    <property type="match status" value="2"/>
</dbReference>
<evidence type="ECO:0000313" key="9">
    <source>
        <dbReference type="WBParaSite" id="GPUH_0000002101-mRNA-1"/>
    </source>
</evidence>
<dbReference type="SMART" id="SM00823">
    <property type="entry name" value="PKS_PP"/>
    <property type="match status" value="3"/>
</dbReference>
<dbReference type="InterPro" id="IPR025110">
    <property type="entry name" value="AMP-bd_C"/>
</dbReference>
<feature type="domain" description="Carrier" evidence="6">
    <location>
        <begin position="3193"/>
        <end position="3269"/>
    </location>
</feature>
<dbReference type="Gene3D" id="3.40.50.1820">
    <property type="entry name" value="alpha/beta hydrolase"/>
    <property type="match status" value="1"/>
</dbReference>
<evidence type="ECO:0000256" key="3">
    <source>
        <dbReference type="ARBA" id="ARBA00022553"/>
    </source>
</evidence>
<dbReference type="EC" id="3.1.2.14" evidence="1"/>
<name>A0A183CU81_9BILA</name>
<dbReference type="GO" id="GO:0016297">
    <property type="term" value="F:fatty acyl-[ACP] hydrolase activity"/>
    <property type="evidence" value="ECO:0007669"/>
    <property type="project" value="UniProtKB-EC"/>
</dbReference>
<protein>
    <recommendedName>
        <fullName evidence="1">oleoyl-[acyl-carrier-protein] hydrolase</fullName>
        <ecNumber evidence="1">3.1.2.14</ecNumber>
    </recommendedName>
</protein>
<evidence type="ECO:0000256" key="5">
    <source>
        <dbReference type="SAM" id="Coils"/>
    </source>
</evidence>
<dbReference type="PROSITE" id="PS00455">
    <property type="entry name" value="AMP_BINDING"/>
    <property type="match status" value="2"/>
</dbReference>
<gene>
    <name evidence="7" type="ORF">GPUH_LOCUS22</name>
</gene>
<organism evidence="9">
    <name type="scientific">Gongylonema pulchrum</name>
    <dbReference type="NCBI Taxonomy" id="637853"/>
    <lineage>
        <taxon>Eukaryota</taxon>
        <taxon>Metazoa</taxon>
        <taxon>Ecdysozoa</taxon>
        <taxon>Nematoda</taxon>
        <taxon>Chromadorea</taxon>
        <taxon>Rhabditida</taxon>
        <taxon>Spirurina</taxon>
        <taxon>Spiruromorpha</taxon>
        <taxon>Spiruroidea</taxon>
        <taxon>Gongylonematidae</taxon>
        <taxon>Gongylonema</taxon>
    </lineage>
</organism>
<evidence type="ECO:0000259" key="6">
    <source>
        <dbReference type="PROSITE" id="PS50075"/>
    </source>
</evidence>
<dbReference type="PANTHER" id="PTHR45527:SF1">
    <property type="entry name" value="FATTY ACID SYNTHASE"/>
    <property type="match status" value="1"/>
</dbReference>
<keyword evidence="8" id="KW-1185">Reference proteome</keyword>
<evidence type="ECO:0000256" key="4">
    <source>
        <dbReference type="ARBA" id="ARBA00022598"/>
    </source>
</evidence>
<keyword evidence="4" id="KW-0436">Ligase</keyword>
<feature type="domain" description="Carrier" evidence="6">
    <location>
        <begin position="3788"/>
        <end position="3863"/>
    </location>
</feature>
<dbReference type="InterPro" id="IPR042099">
    <property type="entry name" value="ANL_N_sf"/>
</dbReference>
<keyword evidence="3" id="KW-0597">Phosphoprotein</keyword>
<dbReference type="GO" id="GO:0044550">
    <property type="term" value="P:secondary metabolite biosynthetic process"/>
    <property type="evidence" value="ECO:0007669"/>
    <property type="project" value="TreeGrafter"/>
</dbReference>
<dbReference type="InterPro" id="IPR020845">
    <property type="entry name" value="AMP-binding_CS"/>
</dbReference>
<feature type="domain" description="Carrier" evidence="6">
    <location>
        <begin position="1470"/>
        <end position="1545"/>
    </location>
</feature>
<dbReference type="Pfam" id="PF00668">
    <property type="entry name" value="Condensation"/>
    <property type="match status" value="4"/>
</dbReference>
<dbReference type="WBParaSite" id="GPUH_0000002101-mRNA-1">
    <property type="protein sequence ID" value="GPUH_0000002101-mRNA-1"/>
    <property type="gene ID" value="GPUH_0000002101"/>
</dbReference>
<dbReference type="InterPro" id="IPR009081">
    <property type="entry name" value="PP-bd_ACP"/>
</dbReference>
<dbReference type="GO" id="GO:0031177">
    <property type="term" value="F:phosphopantetheine binding"/>
    <property type="evidence" value="ECO:0007669"/>
    <property type="project" value="InterPro"/>
</dbReference>
<dbReference type="SUPFAM" id="SSF53474">
    <property type="entry name" value="alpha/beta-Hydrolases"/>
    <property type="match status" value="1"/>
</dbReference>
<dbReference type="Proteomes" id="UP000271098">
    <property type="component" value="Unassembled WGS sequence"/>
</dbReference>
<dbReference type="PANTHER" id="PTHR45527">
    <property type="entry name" value="NONRIBOSOMAL PEPTIDE SYNTHETASE"/>
    <property type="match status" value="1"/>
</dbReference>
<dbReference type="Gene3D" id="3.30.559.10">
    <property type="entry name" value="Chloramphenicol acetyltransferase-like domain"/>
    <property type="match status" value="4"/>
</dbReference>
<keyword evidence="5" id="KW-0175">Coiled coil</keyword>
<dbReference type="Gene3D" id="3.30.559.30">
    <property type="entry name" value="Nonribosomal peptide synthetase, condensation domain"/>
    <property type="match status" value="4"/>
</dbReference>
<dbReference type="Gene3D" id="1.10.1200.10">
    <property type="entry name" value="ACP-like"/>
    <property type="match status" value="5"/>
</dbReference>
<dbReference type="InterPro" id="IPR020806">
    <property type="entry name" value="PKS_PP-bd"/>
</dbReference>
<dbReference type="GO" id="GO:0043041">
    <property type="term" value="P:amino acid activation for nonribosomal peptide biosynthetic process"/>
    <property type="evidence" value="ECO:0007669"/>
    <property type="project" value="TreeGrafter"/>
</dbReference>
<dbReference type="SUPFAM" id="SSF47336">
    <property type="entry name" value="ACP-like"/>
    <property type="match status" value="5"/>
</dbReference>
<feature type="domain" description="Carrier" evidence="6">
    <location>
        <begin position="2093"/>
        <end position="2168"/>
    </location>
</feature>
<dbReference type="InterPro" id="IPR001242">
    <property type="entry name" value="Condensation_dom"/>
</dbReference>
<dbReference type="InterPro" id="IPR000873">
    <property type="entry name" value="AMP-dep_synth/lig_dom"/>
</dbReference>
<dbReference type="EMBL" id="UYRT01000014">
    <property type="protein sequence ID" value="VDK27096.1"/>
    <property type="molecule type" value="Genomic_DNA"/>
</dbReference>
<dbReference type="InterPro" id="IPR045851">
    <property type="entry name" value="AMP-bd_C_sf"/>
</dbReference>
<dbReference type="Pfam" id="PF00975">
    <property type="entry name" value="Thioesterase"/>
    <property type="match status" value="1"/>
</dbReference>
<dbReference type="GO" id="GO:0016874">
    <property type="term" value="F:ligase activity"/>
    <property type="evidence" value="ECO:0007669"/>
    <property type="project" value="UniProtKB-KW"/>
</dbReference>
<evidence type="ECO:0000256" key="2">
    <source>
        <dbReference type="ARBA" id="ARBA00022450"/>
    </source>
</evidence>
<keyword evidence="2" id="KW-0596">Phosphopantetheine</keyword>
<dbReference type="InterPro" id="IPR036736">
    <property type="entry name" value="ACP-like_sf"/>
</dbReference>
<dbReference type="PROSITE" id="PS50075">
    <property type="entry name" value="CARRIER"/>
    <property type="match status" value="4"/>
</dbReference>
<dbReference type="Gene3D" id="3.40.50.12780">
    <property type="entry name" value="N-terminal domain of ligase-like"/>
    <property type="match status" value="2"/>
</dbReference>
<dbReference type="Pfam" id="PF00550">
    <property type="entry name" value="PP-binding"/>
    <property type="match status" value="3"/>
</dbReference>
<dbReference type="GO" id="GO:0005737">
    <property type="term" value="C:cytoplasm"/>
    <property type="evidence" value="ECO:0007669"/>
    <property type="project" value="TreeGrafter"/>
</dbReference>
<dbReference type="Pfam" id="PF13193">
    <property type="entry name" value="AMP-binding_C"/>
    <property type="match status" value="2"/>
</dbReference>
<reference evidence="9" key="1">
    <citation type="submission" date="2016-06" db="UniProtKB">
        <authorList>
            <consortium name="WormBaseParasite"/>
        </authorList>
    </citation>
    <scope>IDENTIFICATION</scope>
</reference>
<evidence type="ECO:0000313" key="7">
    <source>
        <dbReference type="EMBL" id="VDK27096.1"/>
    </source>
</evidence>
<sequence>MELKDFLLPLVAESRRRYADNSLMIVIESIQTNIKNATPSSVHSNRQFQLSDLTNRELLLFSSGHTEIRGYGGEIRHWQTQPCSDLHQMVLSMTDIGILSMQPLKTLQKVLCWKEKNKRNTQNPGLTLVYCEFMDIDNHFVLDDELLTVLEEVLRAHFCVQRCPFADQIQWLALPIIVPHLLWVVLQTDLEQNTVDMQLYDSEGCKCGNVTGIVFTKEIPLIVGRCLKGENMTMQRIRGNSKVASTAGLAHEKPSADVGLNNLIFAPTNTAESKTSSSAENHMICTEKETAAEPLRYKAVLNKRIWELVRKIAKTSSADHSATFVSLGFDSLKLARLEFALQAEFSGNFSLPYGIMQRFSTVDALSDYLSTKSGAEITGRDNIVQESESMKAVDEKLKKLMRNNEKLMLSAAQKRFVFLSELISDGNGNFLERMSFKIDKSAMNELRKALNRLVARHTALRTIYTRSNQIILSSTEAYFWIRLQQDIDLEGHCPIRLFDSTVPMQILIASKSESRTIKNHCQENPKVVKGVSQKQLAITREKFETKSIQSEESEYSRTARTTDRCIVMIEQHHIMTDGFSVKLLRDDLRTLCSRKKQIEPAIYQYAHYVLLEDQIRRNSEHFEFRKKFWKNQFARVELQTLPADKTDQTTGLYSNGCVQVKLDYKTQKYLQNTAESCSVTQFTVLLGMYQLLHYKKFGIQDLCIGVVSADRGTPELQTIVGCLLNVVPVICTIHSEEKICDFIKKASRRLSECTQNQIPFDDLIAVLNAKRSKPNSPLFQVLFIMDEFSVSDDDASNSDIDNSDSGNDEETNDKRVAVFGEFESQDSNFAQYDQVWYCQRREIDTITIKVVYNANLFYATSVKATVQQYIRLIHKIHGNLHTPVSNLKLISNEEEYRNYQKRVSNRCDFPRKCTALDIIAEQNRMNRYCNKIIQQNSSFSSSFLEKTSNRLSRHLTQLWLRFSGENLATDNFALVHLSRSVDLLLVVFSLWKCGAAVAPVSTDIPEKQLHETATKLNPFIIIHGFIQNQSRCEKCNCRSNKENCSENASQMLPLLNGGKVFSRQDPKCRCSFQLSIESSQMRSAICEYSDKELRKKASERDLAYLTFTSGSTGAPKAICTEFYGLNNLALNYAEQLSIRRSSIIYQVVNPSFDIFFADLIEAHTNGATLHLAAQSIPDLTEEITQVSHAYIMPAYLSAIKQKHWEKLARLEKLNFGGDHIQHKSLHAAVQAGLHSCQQYGLTEHSIYSTCKLMKIREKVSLVGKPLKNIHFFVRDVDRNICEHRVIGTCCTSGPGISRGYFGNSLLNRQLFLENHDLAKLELLTIHEKHDFWTGDMAVIENAAGELNFLGRKDFEVKIRGMRINVSETEAALEQCELVKACVVCVHGTNAERFLTAYIILSKSIQRTEDDTELKTALSNYLASKLPSIMIPSQFVFLLQFPLNTNGKIDRKRLPVPQKLANPNTIARTQHILTPWQKKVMEIFANLLPGKAAEPDQSFFELGGDSLKAMLAMQQINQELGVNLHLRDIFQSESFSAIMDLIAIDFSKAESRNFDNAVLCQKPKKFHNHYDDVRDTGESAMPDIPKAKASKICNKTRNKGKTRNKFWLDEKGIPVSLLQDWLLFLYSFGQAYRDSYMLRFLIKFYGTINLKKLNSALNFVVRKHPVLRTIILRKADRTVQETLSLAECYIKIGENNSLYKQAGPKTGCLPELFDNPLLTIISDSVSGNLQLHLIFDHLIVDGHSIAILSNDLVEIYNKLLTESSEKCFHASTDVRRSYANFCLQQRRQAEKLGMHGLSNAQRNTEQKVQDCRLLDEMIAKLQKFPALEIASNCTSAADDDFDIRNDSMKLKISVTPKAISEFCAAQNCTLFAYLLSIFSLTMRLILAEQHSPQEQRFAVVTPVLNRTQDTMNCTGLFTNTVIIAIETNFQQISHLIQNIQAIIAEALHYQHIPFGYVIQKLNPRRDPSRTSPYPISFVVHSASAKKLPRIDGVETVVEELVPNNAKFDQSWYFTKFQDYVEMMVEYRVAKYSSSMIGRSMELFDRIAYEILSKHEVDSILKICASQANKKKEVQNFEHCEDRYEITKNGKENETTTKILENVLLKIWKEVLSDPGISTSDNFFAKGGHSLLFANVCYKIEKELGYKCPPQAIFRYQTIRELAENLSNSLNMKSVADATKFRLKVCPLQESLVRLYHNCIAQSEAAAATTKNITTTYDQIKAFQTGFTVFLESLNLLQLRKALNAVIMRHSALRTTFYHQDDHFFQQLHSGTEIYFSSRETEEQTKMNPPNPFHAIPILCWLTRNGGQEKPIAAHSFKLHFQISHAVCDGKSMAILASELRAIYFTDIQILGKTQDYVRFTEQIEQRFSSRTVEVNSYWRKALEKAESVDLYPDKVVDSRSNKCKIIRKNFQKLNTVIKKLATKYACSMFAVQVAAFCKVLFGRVQPEATATSAASKLLVSCVVDMRYPGEQDCVGMCINTLPLVVDVENNSTRDLVCGAARSLAAAYLNADISTSDIEKSCGNVRWHKLMIVDDNVGVESDHLNNDHEGGDDPEYTKCDLTLFLTHHQNHISAKIEYKQEFFYSETVAIMLDNWAKTILNMKLSADAEDRIIKHTDRPKLGPERRLCPSFAEKSKRHKKQPIFDSSDFPSFSFPQLLHEALKNNDSPAKTNICLAGTKEAIDSIGLCKRIYKTSKMLNEKIKQITGAPLRPDTVVPVVAQKNISTLITCLAVTCSGAAYLPIDSTDPAKRIADILAQNRATFFVTVNNAAQDGGTEFTGRTESINSLVHDALEIQIRYTEADDRQLKKYALQLQNRSSDLAYIIFTSGTTGMPKGVAISQQGLLNMATACTRNFWMKPTDSVYQFTNFTFDNSILETTMALVNSCTLYVKENLFTKHEFFNEVKRARITHALLFPGLVKTFTEEEIRKLAFLRYWITGAESANKCTLDCALKSGVNVIQNYGPTETTAYALTKRMKLLDRPNNIGRAIDNVAATISSASGQEMLSKATIGELLISGVGVMRGYVSGAQVNDKTVTQESQCEAEAGSYGIVKHYGLTRASNCYATGDIVLVQPNNDLLFLGRHDDQVKIRGFRIELAEVEAILCQHPLIRSVKVILEQTQRQHLVAYVILRDMERKMDTHAVRRFLMKRLPHYMVPAEYHCLRQLPLTKNSKIDFAALKNLTNANANEVHRELVKPENSMEEKLLGFFQKILCNNKISVTDDFFEQGGNSLIASQLIELIVADKILSHFDVSNVFRYRTVRKLAECILDARKSILDVHNTETAHTKRMRYDDMPLSFQQQHYRFLNETHRRQYYELIFVQKFDAPKSIRHLRLAFLRLVLRQPSLRTIFPEEQYEARQEILSGTEAYFYSDTQEQYESYPTGTVEEKIRMLQNEKLDLQQEPPVLCTIQVASDTTKIAILRISHIISDAWSTKILEKELTQLYQQVLRSKIFTDTKLKLTYAEYSAEQFQRQHLLEASAAKYAGKLVAWVKSHTNYNNIMENWKERAGPRVHEFGRTCVSTILGSECMEYEENLKFSISGSYWEIGFTNEKSHIEKICRCFNCTPFVVFLGVFALAVHELSVTENLIVQVPFANRTPQTLNIIGNFLNYMLIHSTYTSEIFPTTEIAGSSVGGNTVHDEGLEVRSKLNLRLTDFFERVKETIDEVRQFEEVPFIVLLEFIKKELKKHRLLKREIVERLHRTIFFNCRYDLEQDNESTIGEGETQAPTGCVHDIEVDVDCTDHHYSCRIRVEKKSSNGTFILELQQRMLFYLQQMFLSPAENMTEKLTNSEEKANVESQLRRIWSECIGTKRFKGDDDFFMEGGNSLLTLKLARCIKKEMNISMSVDEIFENSVFSQMTEFLQKRCSGRESVSSNLPHSTPTAERKGTTIADGENSVLNLRESAEAHDNKLNVNVKADVENLRTVVVQLHHGDSLGQQNTGAIIVFFHALIGGVKWTYSSLARYLVTKLPHQFRIIGVEHPDSFAQKTTDRKLYRSIECLCSKYAEELYAHLQPANLRIFVGASFGALLAYQCAVRLRSLGLEIHEIISIDGTGRWRDKPFSSGITYEQHRQQIMEIVNRWTVDEQTDGVILEAMIDNAWELLKMMRIYIPNECESTPYRLHVTLLKAQSEAEWEDDDDYGWNELCDTTVLKIPYSHVTMFERHNADDLSDIVARAILTAKKRIIAQCNHQLRHVAS</sequence>
<dbReference type="InterPro" id="IPR023213">
    <property type="entry name" value="CAT-like_dom_sf"/>
</dbReference>
<feature type="coiled-coil region" evidence="5">
    <location>
        <begin position="383"/>
        <end position="410"/>
    </location>
</feature>
<dbReference type="InterPro" id="IPR029058">
    <property type="entry name" value="AB_hydrolase_fold"/>
</dbReference>
<dbReference type="SUPFAM" id="SSF52777">
    <property type="entry name" value="CoA-dependent acyltransferases"/>
    <property type="match status" value="8"/>
</dbReference>
<dbReference type="OrthoDB" id="416786at2759"/>
<dbReference type="Pfam" id="PF00501">
    <property type="entry name" value="AMP-binding"/>
    <property type="match status" value="2"/>
</dbReference>
<evidence type="ECO:0000256" key="1">
    <source>
        <dbReference type="ARBA" id="ARBA00012480"/>
    </source>
</evidence>